<comment type="similarity">
    <text evidence="1">Belongs to the CRISP family.</text>
</comment>
<dbReference type="ProteomicsDB" id="353461"/>
<evidence type="ECO:0000256" key="2">
    <source>
        <dbReference type="SAM" id="SignalP"/>
    </source>
</evidence>
<gene>
    <name evidence="4 5" type="primary">Glipr1l3</name>
</gene>
<reference evidence="4 6" key="1">
    <citation type="journal article" date="2009" name="PLoS Biol.">
        <title>Lineage-specific biology revealed by a finished genome assembly of the mouse.</title>
        <authorList>
            <consortium name="Mouse Genome Sequencing Consortium"/>
            <person name="Church D.M."/>
            <person name="Goodstadt L."/>
            <person name="Hillier L.W."/>
            <person name="Zody M.C."/>
            <person name="Goldstein S."/>
            <person name="She X."/>
            <person name="Bult C.J."/>
            <person name="Agarwala R."/>
            <person name="Cherry J.L."/>
            <person name="DiCuccio M."/>
            <person name="Hlavina W."/>
            <person name="Kapustin Y."/>
            <person name="Meric P."/>
            <person name="Maglott D."/>
            <person name="Birtle Z."/>
            <person name="Marques A.C."/>
            <person name="Graves T."/>
            <person name="Zhou S."/>
            <person name="Teague B."/>
            <person name="Potamousis K."/>
            <person name="Churas C."/>
            <person name="Place M."/>
            <person name="Herschleb J."/>
            <person name="Runnheim R."/>
            <person name="Forrest D."/>
            <person name="Amos-Landgraf J."/>
            <person name="Schwartz D.C."/>
            <person name="Cheng Z."/>
            <person name="Lindblad-Toh K."/>
            <person name="Eichler E.E."/>
            <person name="Ponting C.P."/>
        </authorList>
    </citation>
    <scope>NUCLEOTIDE SEQUENCE [LARGE SCALE GENOMIC DNA]</scope>
    <source>
        <strain evidence="4 6">C57BL/6J</strain>
    </source>
</reference>
<dbReference type="GO" id="GO:0005615">
    <property type="term" value="C:extracellular space"/>
    <property type="evidence" value="ECO:0000318"/>
    <property type="project" value="GO_Central"/>
</dbReference>
<evidence type="ECO:0000259" key="3">
    <source>
        <dbReference type="SMART" id="SM00198"/>
    </source>
</evidence>
<sequence>MALKKKLNFLWTLALYLIATRLPKAFGNDLPRVPSILDPKFIDAFLNIHNELRRKVQPPAADMNQVIWDQKLAKLAKAWTRECKLGHNPCTSKQYGCLLDYDFIGENIYLGEIETQPEDVVNNWYNENTDYNFVDNTCSKICRNYTQVFWAKTFKIGCAVSNCPNLTRYSAGLFVCNYSPTGNFLDFRPYRKGDPCSMCGQRKCENSLCRPMNRKTPHQKAACHVLVLGFILQRLL</sequence>
<dbReference type="AGR" id="MGI:3620621"/>
<dbReference type="Bgee" id="ENSMUSG00000112611">
    <property type="expression patterns" value="Expressed in spermatid and 7 other cell types or tissues"/>
</dbReference>
<protein>
    <submittedName>
        <fullName evidence="4">GLI pathogenesis-related 1 like 3</fullName>
    </submittedName>
</protein>
<keyword evidence="7" id="KW-1267">Proteomics identification</keyword>
<dbReference type="SUPFAM" id="SSF55797">
    <property type="entry name" value="PR-1-like"/>
    <property type="match status" value="1"/>
</dbReference>
<dbReference type="PRINTS" id="PR00838">
    <property type="entry name" value="V5ALLERGEN"/>
</dbReference>
<dbReference type="OMA" id="ACKFEHN"/>
<dbReference type="InterPro" id="IPR035940">
    <property type="entry name" value="CAP_sf"/>
</dbReference>
<dbReference type="SMART" id="SM00198">
    <property type="entry name" value="SCP"/>
    <property type="match status" value="1"/>
</dbReference>
<dbReference type="InterPro" id="IPR002413">
    <property type="entry name" value="V5_allergen-like"/>
</dbReference>
<dbReference type="Proteomes" id="UP000000589">
    <property type="component" value="Chromosome 10"/>
</dbReference>
<dbReference type="PANTHER" id="PTHR10334">
    <property type="entry name" value="CYSTEINE-RICH SECRETORY PROTEIN-RELATED"/>
    <property type="match status" value="1"/>
</dbReference>
<dbReference type="FunCoup" id="A0A1W2P7V2">
    <property type="interactions" value="56"/>
</dbReference>
<reference evidence="4" key="3">
    <citation type="submission" date="2025-08" db="UniProtKB">
        <authorList>
            <consortium name="Ensembl"/>
        </authorList>
    </citation>
    <scope>IDENTIFICATION</scope>
    <source>
        <strain evidence="4">C57BL/6J</strain>
    </source>
</reference>
<name>A0A1W2P7V2_MOUSE</name>
<dbReference type="SMR" id="A0A1W2P7V2"/>
<dbReference type="InterPro" id="IPR014044">
    <property type="entry name" value="CAP_dom"/>
</dbReference>
<evidence type="ECO:0000313" key="5">
    <source>
        <dbReference type="MGI" id="MGI:3620621"/>
    </source>
</evidence>
<dbReference type="Gene3D" id="3.40.33.10">
    <property type="entry name" value="CAP"/>
    <property type="match status" value="1"/>
</dbReference>
<accession>A0A1W2P7V2</accession>
<dbReference type="InterPro" id="IPR018244">
    <property type="entry name" value="Allrgn_V5/Tpx1_CS"/>
</dbReference>
<dbReference type="AlphaFoldDB" id="A0A1W2P7V2"/>
<evidence type="ECO:0000313" key="4">
    <source>
        <dbReference type="Ensembl" id="ENSMUSP00000151818.2"/>
    </source>
</evidence>
<dbReference type="PRINTS" id="PR00837">
    <property type="entry name" value="V5TPXLIKE"/>
</dbReference>
<feature type="chain" id="PRO_5010744532" evidence="2">
    <location>
        <begin position="28"/>
        <end position="236"/>
    </location>
</feature>
<dbReference type="MGI" id="MGI:3620621">
    <property type="gene designation" value="Glipr1l3"/>
</dbReference>
<evidence type="ECO:0000256" key="1">
    <source>
        <dbReference type="ARBA" id="ARBA00009923"/>
    </source>
</evidence>
<feature type="signal peptide" evidence="2">
    <location>
        <begin position="1"/>
        <end position="27"/>
    </location>
</feature>
<dbReference type="Ensembl" id="ENSMUST00000220085.2">
    <property type="protein sequence ID" value="ENSMUSP00000151818.2"/>
    <property type="gene ID" value="ENSMUSG00000112611.2"/>
</dbReference>
<reference evidence="4" key="4">
    <citation type="submission" date="2025-09" db="UniProtKB">
        <authorList>
            <consortium name="Ensembl"/>
        </authorList>
    </citation>
    <scope>IDENTIFICATION</scope>
    <source>
        <strain evidence="4">C57BL/6J</strain>
    </source>
</reference>
<evidence type="ECO:0000313" key="6">
    <source>
        <dbReference type="Proteomes" id="UP000000589"/>
    </source>
</evidence>
<dbReference type="RNAct" id="A0A1W2P7V2">
    <property type="molecule type" value="protein"/>
</dbReference>
<dbReference type="OrthoDB" id="43654at2759"/>
<dbReference type="InterPro" id="IPR001283">
    <property type="entry name" value="CRISP-related"/>
</dbReference>
<dbReference type="InParanoid" id="A0A1W2P7V2"/>
<evidence type="ECO:0007829" key="7">
    <source>
        <dbReference type="ProteomicsDB" id="A0A1W2P7V2"/>
    </source>
</evidence>
<dbReference type="PROSITE" id="PS01010">
    <property type="entry name" value="CRISP_2"/>
    <property type="match status" value="1"/>
</dbReference>
<keyword evidence="2" id="KW-0732">Signal</keyword>
<proteinExistence type="evidence at protein level"/>
<organism evidence="4 6">
    <name type="scientific">Mus musculus</name>
    <name type="common">Mouse</name>
    <dbReference type="NCBI Taxonomy" id="10090"/>
    <lineage>
        <taxon>Eukaryota</taxon>
        <taxon>Metazoa</taxon>
        <taxon>Chordata</taxon>
        <taxon>Craniata</taxon>
        <taxon>Vertebrata</taxon>
        <taxon>Euteleostomi</taxon>
        <taxon>Mammalia</taxon>
        <taxon>Eutheria</taxon>
        <taxon>Euarchontoglires</taxon>
        <taxon>Glires</taxon>
        <taxon>Rodentia</taxon>
        <taxon>Myomorpha</taxon>
        <taxon>Muroidea</taxon>
        <taxon>Muridae</taxon>
        <taxon>Murinae</taxon>
        <taxon>Mus</taxon>
        <taxon>Mus</taxon>
    </lineage>
</organism>
<dbReference type="Pfam" id="PF00188">
    <property type="entry name" value="CAP"/>
    <property type="match status" value="1"/>
</dbReference>
<feature type="domain" description="SCP" evidence="3">
    <location>
        <begin position="40"/>
        <end position="186"/>
    </location>
</feature>
<dbReference type="GeneTree" id="ENSGT00940000162547"/>
<dbReference type="VEuPathDB" id="HostDB:ENSMUSG00000112611"/>
<keyword evidence="6" id="KW-1185">Reference proteome</keyword>
<reference evidence="4 6" key="2">
    <citation type="journal article" date="2011" name="PLoS Biol.">
        <title>Modernizing reference genome assemblies.</title>
        <authorList>
            <person name="Church D.M."/>
            <person name="Schneider V.A."/>
            <person name="Graves T."/>
            <person name="Auger K."/>
            <person name="Cunningham F."/>
            <person name="Bouk N."/>
            <person name="Chen H.C."/>
            <person name="Agarwala R."/>
            <person name="McLaren W.M."/>
            <person name="Ritchie G.R."/>
            <person name="Albracht D."/>
            <person name="Kremitzki M."/>
            <person name="Rock S."/>
            <person name="Kotkiewicz H."/>
            <person name="Kremitzki C."/>
            <person name="Wollam A."/>
            <person name="Trani L."/>
            <person name="Fulton L."/>
            <person name="Fulton R."/>
            <person name="Matthews L."/>
            <person name="Whitehead S."/>
            <person name="Chow W."/>
            <person name="Torrance J."/>
            <person name="Dunn M."/>
            <person name="Harden G."/>
            <person name="Threadgold G."/>
            <person name="Wood J."/>
            <person name="Collins J."/>
            <person name="Heath P."/>
            <person name="Griffiths G."/>
            <person name="Pelan S."/>
            <person name="Grafham D."/>
            <person name="Eichler E.E."/>
            <person name="Weinstock G."/>
            <person name="Mardis E.R."/>
            <person name="Wilson R.K."/>
            <person name="Howe K."/>
            <person name="Flicek P."/>
            <person name="Hubbard T."/>
        </authorList>
    </citation>
    <scope>NUCLEOTIDE SEQUENCE [LARGE SCALE GENOMIC DNA]</scope>
    <source>
        <strain evidence="4 6">C57BL/6J</strain>
    </source>
</reference>